<dbReference type="RefSeq" id="WP_010889354.1">
    <property type="nucleotide sequence ID" value="NC_001264.1"/>
</dbReference>
<dbReference type="EnsemblBacteria" id="AAF12338">
    <property type="protein sequence ID" value="AAF12338"/>
    <property type="gene ID" value="DR_A0095"/>
</dbReference>
<organism evidence="1 2">
    <name type="scientific">Deinococcus radiodurans (strain ATCC 13939 / DSM 20539 / JCM 16871 / CCUG 27074 / LMG 4051 / NBRC 15346 / NCIMB 9279 / VKM B-1422 / R1)</name>
    <dbReference type="NCBI Taxonomy" id="243230"/>
    <lineage>
        <taxon>Bacteria</taxon>
        <taxon>Thermotogati</taxon>
        <taxon>Deinococcota</taxon>
        <taxon>Deinococci</taxon>
        <taxon>Deinococcales</taxon>
        <taxon>Deinococcaceae</taxon>
        <taxon>Deinococcus</taxon>
    </lineage>
</organism>
<protein>
    <submittedName>
        <fullName evidence="1">Uncharacterized protein</fullName>
    </submittedName>
</protein>
<dbReference type="STRING" id="243230.DR_A0095"/>
<dbReference type="KEGG" id="dra:DR_A0095"/>
<name>Q9RZ59_DEIRA</name>
<reference evidence="1 2" key="1">
    <citation type="journal article" date="1999" name="Science">
        <title>Genome sequence of the radioresistant bacterium Deinococcus radiodurans R1.</title>
        <authorList>
            <person name="White O."/>
            <person name="Eisen J.A."/>
            <person name="Heidelberg J.F."/>
            <person name="Hickey E.K."/>
            <person name="Peterson J.D."/>
            <person name="Dodson R.J."/>
            <person name="Haft D.H."/>
            <person name="Gwinn M.L."/>
            <person name="Nelson W.C."/>
            <person name="Richardson D.L."/>
            <person name="Moffat K.S."/>
            <person name="Qin H."/>
            <person name="Jiang L."/>
            <person name="Pamphile W."/>
            <person name="Crosby M."/>
            <person name="Shen M."/>
            <person name="Vamathevan J.J."/>
            <person name="Lam P."/>
            <person name="McDonald L."/>
            <person name="Utterback T."/>
            <person name="Zalewski C."/>
            <person name="Makarova K.S."/>
            <person name="Aravind L."/>
            <person name="Daly M.J."/>
            <person name="Minton K.W."/>
            <person name="Fleischmann R.D."/>
            <person name="Ketchum K.A."/>
            <person name="Nelson K.E."/>
            <person name="Salzberg S."/>
            <person name="Smith H.O."/>
            <person name="Venter J.C."/>
            <person name="Fraser C.M."/>
        </authorList>
    </citation>
    <scope>NUCLEOTIDE SEQUENCE [LARGE SCALE GENOMIC DNA]</scope>
    <source>
        <strain evidence="2">ATCC 13939 / DSM 20539 / JCM 16871 / LMG 4051 / NBRC 15346 / NCIMB 9279 / R1 / VKM B-1422</strain>
    </source>
</reference>
<dbReference type="EMBL" id="AE001825">
    <property type="protein sequence ID" value="AAF12338.1"/>
    <property type="molecule type" value="Genomic_DNA"/>
</dbReference>
<evidence type="ECO:0000313" key="1">
    <source>
        <dbReference type="EMBL" id="AAF12338.1"/>
    </source>
</evidence>
<keyword evidence="2" id="KW-1185">Reference proteome</keyword>
<dbReference type="HOGENOM" id="CLU_1934590_0_0_0"/>
<dbReference type="InParanoid" id="Q9RZ59"/>
<dbReference type="AlphaFoldDB" id="Q9RZ59"/>
<evidence type="ECO:0000313" key="2">
    <source>
        <dbReference type="Proteomes" id="UP000002524"/>
    </source>
</evidence>
<dbReference type="PIR" id="A75604">
    <property type="entry name" value="A75604"/>
</dbReference>
<dbReference type="PATRIC" id="fig|243230.17.peg.2980"/>
<gene>
    <name evidence="1" type="ordered locus">DR_A0095</name>
</gene>
<dbReference type="PaxDb" id="243230-DR_A0095"/>
<dbReference type="Proteomes" id="UP000002524">
    <property type="component" value="Chromosome 2"/>
</dbReference>
<proteinExistence type="predicted"/>
<accession>Q9RZ59</accession>
<sequence length="130" mass="14294">MAQIAGIRQNEVDARNAISGLGLEQMIGELFPGVDGQLLTANKDVVNHLQQGVNRYVRALTRGTLNWEWDGENDPPDLNPGVLLNIAGRDLVQDATTDALVTGKFAYFPYIGPDNRRAPEYLDRVPVAHL</sequence>